<evidence type="ECO:0000313" key="2">
    <source>
        <dbReference type="Proteomes" id="UP000275461"/>
    </source>
</evidence>
<evidence type="ECO:0000313" key="1">
    <source>
        <dbReference type="EMBL" id="RLK50648.1"/>
    </source>
</evidence>
<dbReference type="AlphaFoldDB" id="A0A498CDX9"/>
<dbReference type="EMBL" id="RCDA01000001">
    <property type="protein sequence ID" value="RLK50648.1"/>
    <property type="molecule type" value="Genomic_DNA"/>
</dbReference>
<accession>A0A498CDX9</accession>
<name>A0A498CDX9_9GAMM</name>
<sequence>MERRPKIVELKDRSAIYLPKRVTDLVDEYIGLTTFEYMTDGIGLIDTFAESFFEHCLDAQKASRREEIFDEIMRRLRKVK</sequence>
<dbReference type="Proteomes" id="UP000275461">
    <property type="component" value="Unassembled WGS sequence"/>
</dbReference>
<reference evidence="1 2" key="1">
    <citation type="submission" date="2018-10" db="EMBL/GenBank/DDBJ databases">
        <title>Genomic Encyclopedia of Type Strains, Phase IV (KMG-IV): sequencing the most valuable type-strain genomes for metagenomic binning, comparative biology and taxonomic classification.</title>
        <authorList>
            <person name="Goeker M."/>
        </authorList>
    </citation>
    <scope>NUCLEOTIDE SEQUENCE [LARGE SCALE GENOMIC DNA]</scope>
    <source>
        <strain evidence="1 2">DSM 12769</strain>
    </source>
</reference>
<proteinExistence type="predicted"/>
<gene>
    <name evidence="1" type="ORF">DFR31_0554</name>
</gene>
<comment type="caution">
    <text evidence="1">The sequence shown here is derived from an EMBL/GenBank/DDBJ whole genome shotgun (WGS) entry which is preliminary data.</text>
</comment>
<organism evidence="1 2">
    <name type="scientific">Alkalispirillum mobile</name>
    <dbReference type="NCBI Taxonomy" id="85925"/>
    <lineage>
        <taxon>Bacteria</taxon>
        <taxon>Pseudomonadati</taxon>
        <taxon>Pseudomonadota</taxon>
        <taxon>Gammaproteobacteria</taxon>
        <taxon>Chromatiales</taxon>
        <taxon>Ectothiorhodospiraceae</taxon>
        <taxon>Alkalispirillum</taxon>
    </lineage>
</organism>
<keyword evidence="2" id="KW-1185">Reference proteome</keyword>
<protein>
    <submittedName>
        <fullName evidence="1">Uncharacterized protein</fullName>
    </submittedName>
</protein>